<reference evidence="6" key="1">
    <citation type="journal article" date="2021" name="Elife">
        <title>Highly contiguous assemblies of 101 drosophilid genomes.</title>
        <authorList>
            <person name="Kim B.Y."/>
            <person name="Wang J.R."/>
            <person name="Miller D.E."/>
            <person name="Barmina O."/>
            <person name="Delaney E."/>
            <person name="Thompson A."/>
            <person name="Comeault A.A."/>
            <person name="Peede D."/>
            <person name="D'Agostino E.R."/>
            <person name="Pelaez J."/>
            <person name="Aguilar J.M."/>
            <person name="Haji D."/>
            <person name="Matsunaga T."/>
            <person name="Armstrong E.E."/>
            <person name="Zych M."/>
            <person name="Ogawa Y."/>
            <person name="Stamenkovic-Radak M."/>
            <person name="Jelic M."/>
            <person name="Veselinovic M.S."/>
            <person name="Tanaskovic M."/>
            <person name="Eric P."/>
            <person name="Gao J.J."/>
            <person name="Katoh T.K."/>
            <person name="Toda M.J."/>
            <person name="Watabe H."/>
            <person name="Watada M."/>
            <person name="Davis J.S."/>
            <person name="Moyle L.C."/>
            <person name="Manoli G."/>
            <person name="Bertolini E."/>
            <person name="Kostal V."/>
            <person name="Hawley R.S."/>
            <person name="Takahashi A."/>
            <person name="Jones C.D."/>
            <person name="Price D.K."/>
            <person name="Whiteman N."/>
            <person name="Kopp A."/>
            <person name="Matute D.R."/>
            <person name="Petrov D.A."/>
        </authorList>
    </citation>
    <scope>NUCLEOTIDE SEQUENCE [LARGE SCALE GENOMIC DNA]</scope>
</reference>
<dbReference type="InterPro" id="IPR009003">
    <property type="entry name" value="Peptidase_S1_PA"/>
</dbReference>
<keyword evidence="6" id="KW-1185">Reference proteome</keyword>
<evidence type="ECO:0000256" key="1">
    <source>
        <dbReference type="ARBA" id="ARBA00023157"/>
    </source>
</evidence>
<dbReference type="CDD" id="cd00190">
    <property type="entry name" value="Tryp_SPc"/>
    <property type="match status" value="1"/>
</dbReference>
<evidence type="ECO:0000259" key="4">
    <source>
        <dbReference type="PROSITE" id="PS50240"/>
    </source>
</evidence>
<dbReference type="InterPro" id="IPR043504">
    <property type="entry name" value="Peptidase_S1_PA_chymotrypsin"/>
</dbReference>
<feature type="domain" description="Peptidase S1" evidence="4">
    <location>
        <begin position="30"/>
        <end position="275"/>
    </location>
</feature>
<dbReference type="SMART" id="SM00020">
    <property type="entry name" value="Tryp_SPc"/>
    <property type="match status" value="1"/>
</dbReference>
<evidence type="ECO:0000313" key="6">
    <source>
        <dbReference type="Proteomes" id="UP001652680"/>
    </source>
</evidence>
<dbReference type="InterPro" id="IPR001314">
    <property type="entry name" value="Peptidase_S1A"/>
</dbReference>
<reference evidence="5" key="2">
    <citation type="submission" date="2025-05" db="UniProtKB">
        <authorList>
            <consortium name="EnsemblMetazoa"/>
        </authorList>
    </citation>
    <scope>IDENTIFICATION</scope>
</reference>
<name>A0ABM5J7G0_DRORH</name>
<keyword evidence="3" id="KW-0378">Hydrolase</keyword>
<dbReference type="GeneID" id="123037564"/>
<dbReference type="RefSeq" id="XP_044314768.1">
    <property type="nucleotide sequence ID" value="XM_044458833.1"/>
</dbReference>
<comment type="similarity">
    <text evidence="2">Belongs to the peptidase S1 family. CLIP subfamily.</text>
</comment>
<evidence type="ECO:0000256" key="3">
    <source>
        <dbReference type="RuleBase" id="RU363034"/>
    </source>
</evidence>
<dbReference type="Gene3D" id="2.40.10.10">
    <property type="entry name" value="Trypsin-like serine proteases"/>
    <property type="match status" value="2"/>
</dbReference>
<organism evidence="5 6">
    <name type="scientific">Drosophila rhopaloa</name>
    <name type="common">Fruit fly</name>
    <dbReference type="NCBI Taxonomy" id="1041015"/>
    <lineage>
        <taxon>Eukaryota</taxon>
        <taxon>Metazoa</taxon>
        <taxon>Ecdysozoa</taxon>
        <taxon>Arthropoda</taxon>
        <taxon>Hexapoda</taxon>
        <taxon>Insecta</taxon>
        <taxon>Pterygota</taxon>
        <taxon>Neoptera</taxon>
        <taxon>Endopterygota</taxon>
        <taxon>Diptera</taxon>
        <taxon>Brachycera</taxon>
        <taxon>Muscomorpha</taxon>
        <taxon>Ephydroidea</taxon>
        <taxon>Drosophilidae</taxon>
        <taxon>Drosophila</taxon>
        <taxon>Sophophora</taxon>
    </lineage>
</organism>
<evidence type="ECO:0000256" key="2">
    <source>
        <dbReference type="ARBA" id="ARBA00024195"/>
    </source>
</evidence>
<dbReference type="Proteomes" id="UP001652680">
    <property type="component" value="Unassembled WGS sequence"/>
</dbReference>
<keyword evidence="1" id="KW-1015">Disulfide bond</keyword>
<dbReference type="InterPro" id="IPR018114">
    <property type="entry name" value="TRYPSIN_HIS"/>
</dbReference>
<dbReference type="PROSITE" id="PS00134">
    <property type="entry name" value="TRYPSIN_HIS"/>
    <property type="match status" value="1"/>
</dbReference>
<dbReference type="Pfam" id="PF00089">
    <property type="entry name" value="Trypsin"/>
    <property type="match status" value="1"/>
</dbReference>
<dbReference type="SUPFAM" id="SSF50494">
    <property type="entry name" value="Trypsin-like serine proteases"/>
    <property type="match status" value="1"/>
</dbReference>
<dbReference type="PROSITE" id="PS50240">
    <property type="entry name" value="TRYPSIN_DOM"/>
    <property type="match status" value="1"/>
</dbReference>
<keyword evidence="3" id="KW-0645">Protease</keyword>
<protein>
    <recommendedName>
        <fullName evidence="4">Peptidase S1 domain-containing protein</fullName>
    </recommendedName>
</protein>
<dbReference type="InterPro" id="IPR033116">
    <property type="entry name" value="TRYPSIN_SER"/>
</dbReference>
<sequence>MQSKKYKITLWIFSLLILQVCSFSSLKWTLIGAELALTEEFPAAAHLCFRRSSLGKIKCFCGGTLISRRAVLTAAHCFYSDVGVVNVVQFGETFFDGVKGSPDPLNFEVLETKKHPNFRYPVLYNDIGIVKLRRSVIYTPYIYPACLPYNNGDAYNSFTAVGWGQTDVGRLDQSRKLRKVELHNFKNRCRNTIDPNDELPEGYRNKSQLCVGSTKHKDTCNGDSGGPLLISYYGKNCRYQVMGIISLGLSCDTPNIPSIFTRVHFYRHWIKKEMGKV</sequence>
<evidence type="ECO:0000313" key="5">
    <source>
        <dbReference type="EnsemblMetazoa" id="XP_044314768.1"/>
    </source>
</evidence>
<proteinExistence type="inferred from homology"/>
<dbReference type="InterPro" id="IPR051487">
    <property type="entry name" value="Ser/Thr_Proteases_Immune/Dev"/>
</dbReference>
<dbReference type="PRINTS" id="PR00722">
    <property type="entry name" value="CHYMOTRYPSIN"/>
</dbReference>
<accession>A0ABM5J7G0</accession>
<dbReference type="PANTHER" id="PTHR24256">
    <property type="entry name" value="TRYPTASE-RELATED"/>
    <property type="match status" value="1"/>
</dbReference>
<dbReference type="EnsemblMetazoa" id="XM_044458833.1">
    <property type="protein sequence ID" value="XP_044314768.1"/>
    <property type="gene ID" value="LOC123037564"/>
</dbReference>
<dbReference type="PROSITE" id="PS00135">
    <property type="entry name" value="TRYPSIN_SER"/>
    <property type="match status" value="1"/>
</dbReference>
<keyword evidence="3" id="KW-0720">Serine protease</keyword>
<dbReference type="InterPro" id="IPR001254">
    <property type="entry name" value="Trypsin_dom"/>
</dbReference>